<dbReference type="STRING" id="198092.SAMN02745194_00800"/>
<dbReference type="Pfam" id="PF03401">
    <property type="entry name" value="TctC"/>
    <property type="match status" value="1"/>
</dbReference>
<dbReference type="InterPro" id="IPR042100">
    <property type="entry name" value="Bug_dom1"/>
</dbReference>
<dbReference type="Gene3D" id="3.40.190.10">
    <property type="entry name" value="Periplasmic binding protein-like II"/>
    <property type="match status" value="1"/>
</dbReference>
<keyword evidence="2" id="KW-0732">Signal</keyword>
<evidence type="ECO:0000256" key="1">
    <source>
        <dbReference type="ARBA" id="ARBA00006987"/>
    </source>
</evidence>
<dbReference type="EMBL" id="FQZF01000004">
    <property type="protein sequence ID" value="SHI67535.1"/>
    <property type="molecule type" value="Genomic_DNA"/>
</dbReference>
<sequence length="327" mass="34075">MNTRRQFGAIMAGAALLPLARPAIAQPARLPDGPMRLVVPFPPGGPNDLVARVLAQKLGPILERNLVVENRSGAGGVVGTDNVAKSAPDGRSLALTSAGAIAISPALGAPMPFDAAKDLAPITLVALMPELLAVTPSLPVRTLAELIGYAKRNPGKLNFASSGNGSMPHLAGESLRAAAGIDIVHVPYRGAAPAVTDLMAGQVQMMFADMPAMMSQVQSGALRPVALASKERSPLLPETPTLAEAGQPSVEAENWYGLVAPARTPEPIRNLLHEAAARALKDPELVKAYGEQGARPVGNSPAEFRDFIVAETQRWGAIGRRANVTMD</sequence>
<evidence type="ECO:0000313" key="4">
    <source>
        <dbReference type="Proteomes" id="UP000184387"/>
    </source>
</evidence>
<dbReference type="PANTHER" id="PTHR42928:SF5">
    <property type="entry name" value="BLR1237 PROTEIN"/>
    <property type="match status" value="1"/>
</dbReference>
<dbReference type="PANTHER" id="PTHR42928">
    <property type="entry name" value="TRICARBOXYLATE-BINDING PROTEIN"/>
    <property type="match status" value="1"/>
</dbReference>
<protein>
    <submittedName>
        <fullName evidence="3">Tripartite-type tricarboxylate transporter, receptor component TctC</fullName>
    </submittedName>
</protein>
<dbReference type="SUPFAM" id="SSF53850">
    <property type="entry name" value="Periplasmic binding protein-like II"/>
    <property type="match status" value="1"/>
</dbReference>
<name>A0A1M6D2M3_9PROT</name>
<reference evidence="3 4" key="1">
    <citation type="submission" date="2016-11" db="EMBL/GenBank/DDBJ databases">
        <authorList>
            <person name="Jaros S."/>
            <person name="Januszkiewicz K."/>
            <person name="Wedrychowicz H."/>
        </authorList>
    </citation>
    <scope>NUCLEOTIDE SEQUENCE [LARGE SCALE GENOMIC DNA]</scope>
    <source>
        <strain evidence="3 4">DSM 14916</strain>
    </source>
</reference>
<dbReference type="Gene3D" id="3.40.190.150">
    <property type="entry name" value="Bordetella uptake gene, domain 1"/>
    <property type="match status" value="1"/>
</dbReference>
<feature type="signal peptide" evidence="2">
    <location>
        <begin position="1"/>
        <end position="25"/>
    </location>
</feature>
<proteinExistence type="inferred from homology"/>
<keyword evidence="3" id="KW-0675">Receptor</keyword>
<dbReference type="AlphaFoldDB" id="A0A1M6D2M3"/>
<gene>
    <name evidence="3" type="ORF">SAMN02745194_00800</name>
</gene>
<feature type="chain" id="PRO_5012635614" evidence="2">
    <location>
        <begin position="26"/>
        <end position="327"/>
    </location>
</feature>
<organism evidence="3 4">
    <name type="scientific">Muricoccus roseus</name>
    <dbReference type="NCBI Taxonomy" id="198092"/>
    <lineage>
        <taxon>Bacteria</taxon>
        <taxon>Pseudomonadati</taxon>
        <taxon>Pseudomonadota</taxon>
        <taxon>Alphaproteobacteria</taxon>
        <taxon>Acetobacterales</taxon>
        <taxon>Roseomonadaceae</taxon>
        <taxon>Muricoccus</taxon>
    </lineage>
</organism>
<comment type="similarity">
    <text evidence="1">Belongs to the UPF0065 (bug) family.</text>
</comment>
<dbReference type="PIRSF" id="PIRSF017082">
    <property type="entry name" value="YflP"/>
    <property type="match status" value="1"/>
</dbReference>
<dbReference type="CDD" id="cd13578">
    <property type="entry name" value="PBP2_Bug27"/>
    <property type="match status" value="1"/>
</dbReference>
<keyword evidence="4" id="KW-1185">Reference proteome</keyword>
<accession>A0A1M6D2M3</accession>
<evidence type="ECO:0000256" key="2">
    <source>
        <dbReference type="SAM" id="SignalP"/>
    </source>
</evidence>
<dbReference type="Proteomes" id="UP000184387">
    <property type="component" value="Unassembled WGS sequence"/>
</dbReference>
<dbReference type="RefSeq" id="WP_073131708.1">
    <property type="nucleotide sequence ID" value="NZ_FQZF01000004.1"/>
</dbReference>
<evidence type="ECO:0000313" key="3">
    <source>
        <dbReference type="EMBL" id="SHI67535.1"/>
    </source>
</evidence>
<dbReference type="InterPro" id="IPR005064">
    <property type="entry name" value="BUG"/>
</dbReference>